<evidence type="ECO:0000313" key="1">
    <source>
        <dbReference type="EMBL" id="AIR93414.1"/>
    </source>
</evidence>
<organism evidence="1 2">
    <name type="scientific">Prochlorococcus phage P-TIM68</name>
    <dbReference type="NCBI Taxonomy" id="1542477"/>
    <lineage>
        <taxon>Viruses</taxon>
        <taxon>Duplodnaviria</taxon>
        <taxon>Heunggongvirae</taxon>
        <taxon>Uroviricota</taxon>
        <taxon>Caudoviricetes</taxon>
        <taxon>Pantevenvirales</taxon>
        <taxon>Kyanoviridae</taxon>
        <taxon>Haifavirus</taxon>
        <taxon>Haifavirus tim68</taxon>
    </lineage>
</organism>
<dbReference type="GeneID" id="26640088"/>
<keyword evidence="2" id="KW-1185">Reference proteome</keyword>
<proteinExistence type="predicted"/>
<reference evidence="2" key="1">
    <citation type="submission" date="2014-08" db="EMBL/GenBank/DDBJ databases">
        <authorList>
            <person name="Edwards T."/>
        </authorList>
    </citation>
    <scope>NUCLEOTIDE SEQUENCE [LARGE SCALE GENOMIC DNA]</scope>
</reference>
<evidence type="ECO:0000313" key="2">
    <source>
        <dbReference type="Proteomes" id="UP000207741"/>
    </source>
</evidence>
<dbReference type="EMBL" id="KM359505">
    <property type="protein sequence ID" value="AIR93414.1"/>
    <property type="molecule type" value="Genomic_DNA"/>
</dbReference>
<dbReference type="KEGG" id="vg:26640088"/>
<dbReference type="Proteomes" id="UP000207741">
    <property type="component" value="Segment"/>
</dbReference>
<name>A0A0K0KWC9_9CAUD</name>
<accession>A0A0K0KWC9</accession>
<dbReference type="RefSeq" id="YP_009213544.1">
    <property type="nucleotide sequence ID" value="NC_028955.1"/>
</dbReference>
<sequence length="559" mass="59087">MAVIVNGDGILTGVSSLTTALDDITSGRGTVTGVATVGTLQLGTGVSISSPRSQQAAIFTNNTEFLTVDDAGRVGIAITNPTTKFDVNGTSKFQDDVTFTGASANIVFDKSDDALEFAANAKASFGAALHIRNDSSSNLIENGSTTFKLKGDDIRITNSSAGENALTYTADGSVDLYYNGSNKLQTTNTGINVTGGITCAGGNITLGDSSGTDHILVLGASNDLQISHSSNISRLRGATANDIHIESAANFKVRHQDTDGSNAEDMIVCTGDGSVHLYQDGTQMFQTVSDGIRVQGPEGGAASIQLYSDEGDDNADKWRIYNTGSQFFKIQSYQSGSWQDMISAQGENQVRLFYNGSEKLNTSNTGISISGRIYMNNGNLQFGNSSNGVDFSASSGGNSTSSLLDDYEEGTVNITMNSHSDKTNVSTSGNTTLTSTGHYVKFGNMVYVTALFNSLNASGSNPRNDHVIFSFSGLPYATYSGTGASVQTTALGYNRGVYARYSSSRIDDDLSNFYYYMGSNSTTAFVHANQVNANGTLFWALNDNDSGQYIGFSVLYRSS</sequence>
<protein>
    <submittedName>
        <fullName evidence="1">Uncharacterized protein</fullName>
    </submittedName>
</protein>